<dbReference type="GeneID" id="24817850"/>
<dbReference type="KEGG" id="mear:Mpt1_c01750"/>
<reference evidence="11 12" key="1">
    <citation type="journal article" date="2014" name="Appl. Environ. Microbiol.">
        <title>Comparative Genome Analysis of 'Candidatus Methanoplasma termitum' Indicates a New Mode of Energy Metabolism in the Seventh Order of Methanogens.</title>
        <authorList>
            <person name="Lang K."/>
            <person name="Schuldes J."/>
            <person name="Klingl A."/>
            <person name="Poehlein A."/>
            <person name="Daniel R."/>
            <person name="Brune A."/>
        </authorList>
    </citation>
    <scope>NUCLEOTIDE SEQUENCE [LARGE SCALE GENOMIC DNA]</scope>
    <source>
        <strain evidence="12">Mpt1</strain>
    </source>
</reference>
<keyword evidence="6 10" id="KW-0479">Metal-binding</keyword>
<keyword evidence="10" id="KW-0004">4Fe-4S</keyword>
<dbReference type="PIRSF" id="PIRSF004967">
    <property type="entry name" value="DPH1"/>
    <property type="match status" value="1"/>
</dbReference>
<comment type="cofactor">
    <cofactor evidence="1 10">
        <name>[4Fe-4S] cluster</name>
        <dbReference type="ChEBI" id="CHEBI:49883"/>
    </cofactor>
</comment>
<dbReference type="InterPro" id="IPR022428">
    <property type="entry name" value="Dph2_arc"/>
</dbReference>
<dbReference type="GO" id="GO:0017183">
    <property type="term" value="P:protein histidyl modification to diphthamide"/>
    <property type="evidence" value="ECO:0007669"/>
    <property type="project" value="UniProtKB-UniRule"/>
</dbReference>
<dbReference type="PANTHER" id="PTHR10762">
    <property type="entry name" value="DIPHTHAMIDE BIOSYNTHESIS PROTEIN"/>
    <property type="match status" value="1"/>
</dbReference>
<evidence type="ECO:0000256" key="3">
    <source>
        <dbReference type="ARBA" id="ARBA00012221"/>
    </source>
</evidence>
<keyword evidence="8 10" id="KW-0411">Iron-sulfur</keyword>
<comment type="similarity">
    <text evidence="10">Belongs to the DPH1/DPH2 family.</text>
</comment>
<evidence type="ECO:0000256" key="9">
    <source>
        <dbReference type="ARBA" id="ARBA00048403"/>
    </source>
</evidence>
<dbReference type="HOGENOM" id="CLU_037146_0_0_2"/>
<proteinExistence type="inferred from homology"/>
<comment type="function">
    <text evidence="10">Catalyzes the first step of diphthamide biosynthesis, i.e. the transfer of the 3-amino-3-carboxypropyl group from S-adenosyl-L-methionine (SAM) to the C2 position of the imidazole ring of the target histidine residue in translation elongation factor 2 (EF-2).</text>
</comment>
<dbReference type="GO" id="GO:0046872">
    <property type="term" value="F:metal ion binding"/>
    <property type="evidence" value="ECO:0007669"/>
    <property type="project" value="UniProtKB-KW"/>
</dbReference>
<dbReference type="STRING" id="1577791.Mpt1_c01750"/>
<evidence type="ECO:0000256" key="10">
    <source>
        <dbReference type="PIRNR" id="PIRNR004967"/>
    </source>
</evidence>
<sequence length="329" mass="36574">MFELRLDSIASWIQDRGYRSVAVQLPEGVKIDALGISDFLSSNTKADITILGDPCYGACDLFSDYKKIADALVHFGHSPIHPQENDTDILFVEIRADPDIENAIIAVSEKLPKKVGLLATVQYIGLMQKTKDILESRGKEVFIGKGDCRIFHPGQVLGCNYSSAVSVNDSVEAFLYLGEGDFHPLAAAFGVKKEMFVLNPLSGEIRKVDEERDRLLRKRFAAIEKARTAESFLVIVCTKSGQDRSATADFLIKKVKERGKKAYKIVMNEIGPNALLPYKVDAYINTACPRIAIDDSARYSRPMLTVTEAEIVLGLREWEGYEFDSITNP</sequence>
<keyword evidence="4 10" id="KW-0808">Transferase</keyword>
<dbReference type="AlphaFoldDB" id="A0A0A7LEZ5"/>
<protein>
    <recommendedName>
        <fullName evidence="3 10">2-(3-amino-3-carboxypropyl)histidine synthase</fullName>
        <ecNumber evidence="3 10">2.5.1.108</ecNumber>
    </recommendedName>
</protein>
<evidence type="ECO:0000313" key="11">
    <source>
        <dbReference type="EMBL" id="AIZ56076.1"/>
    </source>
</evidence>
<dbReference type="Gene3D" id="3.40.50.11850">
    <property type="entry name" value="Diphthamide synthesis DPH1/DPH2 domain 2"/>
    <property type="match status" value="1"/>
</dbReference>
<dbReference type="InterPro" id="IPR035435">
    <property type="entry name" value="DPH1/DPH2_euk_archaea"/>
</dbReference>
<keyword evidence="5 10" id="KW-0949">S-adenosyl-L-methionine</keyword>
<dbReference type="Gene3D" id="3.40.50.11840">
    <property type="entry name" value="Diphthamide synthesis DPH1/DPH2 domain 1"/>
    <property type="match status" value="1"/>
</dbReference>
<dbReference type="Proteomes" id="UP000030787">
    <property type="component" value="Chromosome"/>
</dbReference>
<dbReference type="EC" id="2.5.1.108" evidence="3 10"/>
<comment type="pathway">
    <text evidence="2 10">Protein modification; peptidyl-diphthamide biosynthesis.</text>
</comment>
<dbReference type="Gene3D" id="3.40.50.11860">
    <property type="entry name" value="Diphthamide synthesis DPH1/DPH2 domain 3"/>
    <property type="match status" value="1"/>
</dbReference>
<dbReference type="GO" id="GO:0090560">
    <property type="term" value="F:2-(3-amino-3-carboxypropyl)histidine synthase activity"/>
    <property type="evidence" value="ECO:0007669"/>
    <property type="project" value="UniProtKB-UniRule"/>
</dbReference>
<dbReference type="InterPro" id="IPR016435">
    <property type="entry name" value="DPH1/DPH2"/>
</dbReference>
<dbReference type="GO" id="GO:0051539">
    <property type="term" value="F:4 iron, 4 sulfur cluster binding"/>
    <property type="evidence" value="ECO:0007669"/>
    <property type="project" value="UniProtKB-UniRule"/>
</dbReference>
<dbReference type="UniPathway" id="UPA00559"/>
<evidence type="ECO:0000256" key="5">
    <source>
        <dbReference type="ARBA" id="ARBA00022691"/>
    </source>
</evidence>
<keyword evidence="12" id="KW-1185">Reference proteome</keyword>
<dbReference type="NCBIfam" id="TIGR00322">
    <property type="entry name" value="diphth2_R"/>
    <property type="match status" value="1"/>
</dbReference>
<dbReference type="RefSeq" id="WP_048111406.1">
    <property type="nucleotide sequence ID" value="NZ_CP010070.1"/>
</dbReference>
<evidence type="ECO:0000256" key="6">
    <source>
        <dbReference type="ARBA" id="ARBA00022723"/>
    </source>
</evidence>
<dbReference type="Pfam" id="PF01866">
    <property type="entry name" value="Diphthamide_syn"/>
    <property type="match status" value="1"/>
</dbReference>
<dbReference type="NCBIfam" id="TIGR03682">
    <property type="entry name" value="arCOG04112"/>
    <property type="match status" value="1"/>
</dbReference>
<name>A0A0A7LEZ5_9ARCH</name>
<evidence type="ECO:0000256" key="7">
    <source>
        <dbReference type="ARBA" id="ARBA00023004"/>
    </source>
</evidence>
<dbReference type="InterPro" id="IPR042263">
    <property type="entry name" value="DPH1/DPH2_1"/>
</dbReference>
<dbReference type="InterPro" id="IPR042265">
    <property type="entry name" value="DPH1/DPH2_3"/>
</dbReference>
<dbReference type="EMBL" id="CP010070">
    <property type="protein sequence ID" value="AIZ56076.1"/>
    <property type="molecule type" value="Genomic_DNA"/>
</dbReference>
<dbReference type="FunFam" id="3.40.50.11860:FF:000001">
    <property type="entry name" value="2-(3-amino-3-carboxypropyl)histidine synthase subunit 2"/>
    <property type="match status" value="1"/>
</dbReference>
<organism evidence="11 12">
    <name type="scientific">Candidatus Methanoplasma termitum</name>
    <dbReference type="NCBI Taxonomy" id="1577791"/>
    <lineage>
        <taxon>Archaea</taxon>
        <taxon>Methanobacteriati</taxon>
        <taxon>Thermoplasmatota</taxon>
        <taxon>Thermoplasmata</taxon>
        <taxon>Methanomassiliicoccales</taxon>
        <taxon>Methanomassiliicoccaceae</taxon>
        <taxon>Candidatus Methanoplasma</taxon>
    </lineage>
</organism>
<evidence type="ECO:0000256" key="2">
    <source>
        <dbReference type="ARBA" id="ARBA00005156"/>
    </source>
</evidence>
<evidence type="ECO:0000256" key="4">
    <source>
        <dbReference type="ARBA" id="ARBA00022679"/>
    </source>
</evidence>
<dbReference type="OrthoDB" id="314at2157"/>
<gene>
    <name evidence="11" type="primary">dph2</name>
    <name evidence="11" type="ORF">Mpt1_c01750</name>
</gene>
<dbReference type="PANTHER" id="PTHR10762:SF1">
    <property type="entry name" value="2-(3-AMINO-3-CARBOXYPROPYL)HISTIDINE SYNTHASE SUBUNIT 1"/>
    <property type="match status" value="1"/>
</dbReference>
<evidence type="ECO:0000313" key="12">
    <source>
        <dbReference type="Proteomes" id="UP000030787"/>
    </source>
</evidence>
<comment type="catalytic activity">
    <reaction evidence="9 10">
        <text>L-histidyl-[translation elongation factor 2] + S-adenosyl-L-methionine = 2-[(3S)-amino-3-carboxypropyl]-L-histidyl-[translation elongation factor 2] + S-methyl-5'-thioadenosine + H(+)</text>
        <dbReference type="Rhea" id="RHEA:36783"/>
        <dbReference type="Rhea" id="RHEA-COMP:9748"/>
        <dbReference type="Rhea" id="RHEA-COMP:9749"/>
        <dbReference type="ChEBI" id="CHEBI:15378"/>
        <dbReference type="ChEBI" id="CHEBI:17509"/>
        <dbReference type="ChEBI" id="CHEBI:29979"/>
        <dbReference type="ChEBI" id="CHEBI:59789"/>
        <dbReference type="ChEBI" id="CHEBI:73995"/>
        <dbReference type="EC" id="2.5.1.108"/>
    </reaction>
</comment>
<keyword evidence="7 10" id="KW-0408">Iron</keyword>
<dbReference type="SFLD" id="SFLDS00032">
    <property type="entry name" value="Radical_SAM_3-amino-3-carboxyp"/>
    <property type="match status" value="1"/>
</dbReference>
<evidence type="ECO:0000256" key="1">
    <source>
        <dbReference type="ARBA" id="ARBA00001966"/>
    </source>
</evidence>
<dbReference type="InterPro" id="IPR042264">
    <property type="entry name" value="DPH1/DPH2_2"/>
</dbReference>
<evidence type="ECO:0000256" key="8">
    <source>
        <dbReference type="ARBA" id="ARBA00023014"/>
    </source>
</evidence>
<accession>A0A0A7LEZ5</accession>